<dbReference type="SMART" id="SM00234">
    <property type="entry name" value="START"/>
    <property type="match status" value="1"/>
</dbReference>
<gene>
    <name evidence="2" type="primary">HOX32</name>
    <name evidence="2" type="ORF">KSP39_PZI020046</name>
</gene>
<evidence type="ECO:0000313" key="2">
    <source>
        <dbReference type="EMBL" id="KAK8921401.1"/>
    </source>
</evidence>
<dbReference type="SUPFAM" id="SSF55961">
    <property type="entry name" value="Bet v1-like"/>
    <property type="match status" value="1"/>
</dbReference>
<dbReference type="InterPro" id="IPR023393">
    <property type="entry name" value="START-like_dom_sf"/>
</dbReference>
<organism evidence="2 3">
    <name type="scientific">Platanthera zijinensis</name>
    <dbReference type="NCBI Taxonomy" id="2320716"/>
    <lineage>
        <taxon>Eukaryota</taxon>
        <taxon>Viridiplantae</taxon>
        <taxon>Streptophyta</taxon>
        <taxon>Embryophyta</taxon>
        <taxon>Tracheophyta</taxon>
        <taxon>Spermatophyta</taxon>
        <taxon>Magnoliopsida</taxon>
        <taxon>Liliopsida</taxon>
        <taxon>Asparagales</taxon>
        <taxon>Orchidaceae</taxon>
        <taxon>Orchidoideae</taxon>
        <taxon>Orchideae</taxon>
        <taxon>Orchidinae</taxon>
        <taxon>Platanthera</taxon>
    </lineage>
</organism>
<dbReference type="PANTHER" id="PTHR45950">
    <property type="entry name" value="HOMEOBOX-LEUCINE ZIPPER PROTEIN ATHB-14"/>
    <property type="match status" value="1"/>
</dbReference>
<comment type="caution">
    <text evidence="2">The sequence shown here is derived from an EMBL/GenBank/DDBJ whole genome shotgun (WGS) entry which is preliminary data.</text>
</comment>
<dbReference type="InterPro" id="IPR002913">
    <property type="entry name" value="START_lipid-bd_dom"/>
</dbReference>
<evidence type="ECO:0000259" key="1">
    <source>
        <dbReference type="PROSITE" id="PS50848"/>
    </source>
</evidence>
<dbReference type="PANTHER" id="PTHR45950:SF7">
    <property type="entry name" value="HOMEOBOX-LEUCINE ZIPPER PROTEIN ATHB-14"/>
    <property type="match status" value="1"/>
</dbReference>
<dbReference type="AlphaFoldDB" id="A0AAP0B043"/>
<dbReference type="Proteomes" id="UP001418222">
    <property type="component" value="Unassembled WGS sequence"/>
</dbReference>
<keyword evidence="2" id="KW-0238">DNA-binding</keyword>
<reference evidence="2 3" key="1">
    <citation type="journal article" date="2022" name="Nat. Plants">
        <title>Genomes of leafy and leafless Platanthera orchids illuminate the evolution of mycoheterotrophy.</title>
        <authorList>
            <person name="Li M.H."/>
            <person name="Liu K.W."/>
            <person name="Li Z."/>
            <person name="Lu H.C."/>
            <person name="Ye Q.L."/>
            <person name="Zhang D."/>
            <person name="Wang J.Y."/>
            <person name="Li Y.F."/>
            <person name="Zhong Z.M."/>
            <person name="Liu X."/>
            <person name="Yu X."/>
            <person name="Liu D.K."/>
            <person name="Tu X.D."/>
            <person name="Liu B."/>
            <person name="Hao Y."/>
            <person name="Liao X.Y."/>
            <person name="Jiang Y.T."/>
            <person name="Sun W.H."/>
            <person name="Chen J."/>
            <person name="Chen Y.Q."/>
            <person name="Ai Y."/>
            <person name="Zhai J.W."/>
            <person name="Wu S.S."/>
            <person name="Zhou Z."/>
            <person name="Hsiao Y.Y."/>
            <person name="Wu W.L."/>
            <person name="Chen Y.Y."/>
            <person name="Lin Y.F."/>
            <person name="Hsu J.L."/>
            <person name="Li C.Y."/>
            <person name="Wang Z.W."/>
            <person name="Zhao X."/>
            <person name="Zhong W.Y."/>
            <person name="Ma X.K."/>
            <person name="Ma L."/>
            <person name="Huang J."/>
            <person name="Chen G.Z."/>
            <person name="Huang M.Z."/>
            <person name="Huang L."/>
            <person name="Peng D.H."/>
            <person name="Luo Y.B."/>
            <person name="Zou S.Q."/>
            <person name="Chen S.P."/>
            <person name="Lan S."/>
            <person name="Tsai W.C."/>
            <person name="Van de Peer Y."/>
            <person name="Liu Z.J."/>
        </authorList>
    </citation>
    <scope>NUCLEOTIDE SEQUENCE [LARGE SCALE GENOMIC DNA]</scope>
    <source>
        <strain evidence="2">Lor287</strain>
    </source>
</reference>
<proteinExistence type="predicted"/>
<keyword evidence="3" id="KW-1185">Reference proteome</keyword>
<accession>A0AAP0B043</accession>
<keyword evidence="2" id="KW-0371">Homeobox</keyword>
<protein>
    <submittedName>
        <fullName evidence="2">Homeobox-leucine zipper protein HOX32</fullName>
    </submittedName>
</protein>
<dbReference type="Gene3D" id="3.30.530.20">
    <property type="match status" value="1"/>
</dbReference>
<dbReference type="GO" id="GO:0008289">
    <property type="term" value="F:lipid binding"/>
    <property type="evidence" value="ECO:0007669"/>
    <property type="project" value="InterPro"/>
</dbReference>
<sequence length="418" mass="46394">MTVCRCRFLIWFMRMVLCASRFIIFPPLLTMHHNSGTCLLSITSHYVFRQASGTIADTSCESIVISGQHHQQQNPTPQHPASDANNLAGLLAIAEETLAEFWSKATGTAVEWVQLVGMKPGTDSIGIIAVSHNYGGVAARACGLVSLEPTKVAEILKDRLNWYRDCRAHDVLTIIPTGNGASPRDFWILRYTTRLEDESLVICMRSLTASFGGPYSHTTPNFVRAEMLSSVYLIRPYEGGGSMIHIVDHLDLDALQHIKQIAQEVNGDICYGEGLSGIRVGNGFLGSQVNIHLAHTVENEEVLEVVRMEGNGLNQDDFLARDLHLLQLSSGIDENAVGACAQLLLCYMSFVMEISAATLSGMKFDDVFDIDIDSFSHFDQVFQNILQLFETQQLRKLMTTRIKLPVTEIKEWGFIAKI</sequence>
<dbReference type="InterPro" id="IPR044830">
    <property type="entry name" value="HD-Zip_III"/>
</dbReference>
<dbReference type="GO" id="GO:0003700">
    <property type="term" value="F:DNA-binding transcription factor activity"/>
    <property type="evidence" value="ECO:0007669"/>
    <property type="project" value="InterPro"/>
</dbReference>
<dbReference type="GO" id="GO:0003677">
    <property type="term" value="F:DNA binding"/>
    <property type="evidence" value="ECO:0007669"/>
    <property type="project" value="UniProtKB-KW"/>
</dbReference>
<feature type="domain" description="START" evidence="1">
    <location>
        <begin position="182"/>
        <end position="253"/>
    </location>
</feature>
<dbReference type="Pfam" id="PF01852">
    <property type="entry name" value="START"/>
    <property type="match status" value="1"/>
</dbReference>
<dbReference type="PROSITE" id="PS50848">
    <property type="entry name" value="START"/>
    <property type="match status" value="1"/>
</dbReference>
<evidence type="ECO:0000313" key="3">
    <source>
        <dbReference type="Proteomes" id="UP001418222"/>
    </source>
</evidence>
<name>A0AAP0B043_9ASPA</name>
<dbReference type="EMBL" id="JBBWWQ010000018">
    <property type="protein sequence ID" value="KAK8921401.1"/>
    <property type="molecule type" value="Genomic_DNA"/>
</dbReference>